<gene>
    <name evidence="4" type="ORF">ACHAWU_003518</name>
</gene>
<feature type="region of interest" description="Disordered" evidence="1">
    <location>
        <begin position="54"/>
        <end position="148"/>
    </location>
</feature>
<feature type="transmembrane region" description="Helical" evidence="2">
    <location>
        <begin position="584"/>
        <end position="606"/>
    </location>
</feature>
<feature type="compositionally biased region" description="Polar residues" evidence="1">
    <location>
        <begin position="168"/>
        <end position="189"/>
    </location>
</feature>
<feature type="compositionally biased region" description="Low complexity" evidence="1">
    <location>
        <begin position="225"/>
        <end position="243"/>
    </location>
</feature>
<dbReference type="AlphaFoldDB" id="A0ABD3LYE9"/>
<proteinExistence type="predicted"/>
<feature type="transmembrane region" description="Helical" evidence="2">
    <location>
        <begin position="537"/>
        <end position="563"/>
    </location>
</feature>
<feature type="region of interest" description="Disordered" evidence="1">
    <location>
        <begin position="283"/>
        <end position="325"/>
    </location>
</feature>
<evidence type="ECO:0000313" key="5">
    <source>
        <dbReference type="Proteomes" id="UP001530293"/>
    </source>
</evidence>
<feature type="compositionally biased region" description="Polar residues" evidence="1">
    <location>
        <begin position="104"/>
        <end position="118"/>
    </location>
</feature>
<name>A0ABD3LYE9_9STRA</name>
<feature type="transmembrane region" description="Helical" evidence="2">
    <location>
        <begin position="387"/>
        <end position="405"/>
    </location>
</feature>
<feature type="region of interest" description="Disordered" evidence="1">
    <location>
        <begin position="160"/>
        <end position="199"/>
    </location>
</feature>
<organism evidence="4 5">
    <name type="scientific">Discostella pseudostelligera</name>
    <dbReference type="NCBI Taxonomy" id="259834"/>
    <lineage>
        <taxon>Eukaryota</taxon>
        <taxon>Sar</taxon>
        <taxon>Stramenopiles</taxon>
        <taxon>Ochrophyta</taxon>
        <taxon>Bacillariophyta</taxon>
        <taxon>Coscinodiscophyceae</taxon>
        <taxon>Thalassiosirophycidae</taxon>
        <taxon>Stephanodiscales</taxon>
        <taxon>Stephanodiscaceae</taxon>
        <taxon>Discostella</taxon>
    </lineage>
</organism>
<evidence type="ECO:0000313" key="4">
    <source>
        <dbReference type="EMBL" id="KAL3756768.1"/>
    </source>
</evidence>
<keyword evidence="3" id="KW-0732">Signal</keyword>
<reference evidence="4 5" key="1">
    <citation type="submission" date="2024-10" db="EMBL/GenBank/DDBJ databases">
        <title>Updated reference genomes for cyclostephanoid diatoms.</title>
        <authorList>
            <person name="Roberts W.R."/>
            <person name="Alverson A.J."/>
        </authorList>
    </citation>
    <scope>NUCLEOTIDE SEQUENCE [LARGE SCALE GENOMIC DNA]</scope>
    <source>
        <strain evidence="4 5">AJA232-27</strain>
    </source>
</reference>
<feature type="transmembrane region" description="Helical" evidence="2">
    <location>
        <begin position="618"/>
        <end position="640"/>
    </location>
</feature>
<keyword evidence="2" id="KW-1133">Transmembrane helix</keyword>
<feature type="chain" id="PRO_5044774859" evidence="3">
    <location>
        <begin position="32"/>
        <end position="644"/>
    </location>
</feature>
<feature type="signal peptide" evidence="3">
    <location>
        <begin position="1"/>
        <end position="31"/>
    </location>
</feature>
<evidence type="ECO:0000256" key="3">
    <source>
        <dbReference type="SAM" id="SignalP"/>
    </source>
</evidence>
<evidence type="ECO:0000256" key="2">
    <source>
        <dbReference type="SAM" id="Phobius"/>
    </source>
</evidence>
<feature type="compositionally biased region" description="Low complexity" evidence="1">
    <location>
        <begin position="62"/>
        <end position="71"/>
    </location>
</feature>
<keyword evidence="2" id="KW-0472">Membrane</keyword>
<feature type="region of interest" description="Disordered" evidence="1">
    <location>
        <begin position="216"/>
        <end position="243"/>
    </location>
</feature>
<sequence length="644" mass="69154">MTARNKIRSNRSSSLLSFLLMVASNCDLSHSLLSPSIVGLQLQLSATSLRARPRDDDFYSSRNTNNRDNNNVGKEDFQRKSSEDFRQAHGSTPPSSGWGRRSPFNDNTIRQPFQTSSTDDFKRPFGSVPNNNQQQSRPRGNVFKSPFQTSTTDAFRRASDVESGVGAPQQTIFNSDSRSTNSAWQNNVGKDSYESTKAKQPPKVFIDAQIIDDEEEEVSIPQPQPTQATPPIRTATPITPPVRTAVPITPPIRSAAPITPPVTIPIPITSPITTSAPMITPPITAPVTTSAPTPPKEKSAPLPASAPIESPINTPTDPTTPEDEFEQWDKKLEVAQQSKASTLIHNIKWPLVRDPPGVSPEYPLLVTRILVTMFATLSSRYWHLYNGYSPVLAASAMTLLVSLCLDRRLGQSAFCGSIAGMCGGHITPTLSMAVALGGVTSICYELLIHINNLCLGIGGRLGSTSFLATSILAKYQGVSIIGRKLRRGLWKNGAGPSNILVTMILYSVIGSLATIYLRECSDDSAAADPLRASSVVGIVGSLFLKDPTAVLALYGGTMVGMSLPSRLMHGNAPGQVKANQPQTALSLLASFAGAGAIAGLIHAITIHNGYWNGGWGGKAGLCAFAGCWAYRGLGNIYQFIQKRK</sequence>
<keyword evidence="5" id="KW-1185">Reference proteome</keyword>
<feature type="transmembrane region" description="Helical" evidence="2">
    <location>
        <begin position="493"/>
        <end position="517"/>
    </location>
</feature>
<accession>A0ABD3LYE9</accession>
<feature type="compositionally biased region" description="Basic and acidic residues" evidence="1">
    <location>
        <begin position="73"/>
        <end position="87"/>
    </location>
</feature>
<keyword evidence="2" id="KW-0812">Transmembrane</keyword>
<dbReference type="Proteomes" id="UP001530293">
    <property type="component" value="Unassembled WGS sequence"/>
</dbReference>
<evidence type="ECO:0000256" key="1">
    <source>
        <dbReference type="SAM" id="MobiDB-lite"/>
    </source>
</evidence>
<dbReference type="EMBL" id="JALLBG020000293">
    <property type="protein sequence ID" value="KAL3756768.1"/>
    <property type="molecule type" value="Genomic_DNA"/>
</dbReference>
<protein>
    <submittedName>
        <fullName evidence="4">Uncharacterized protein</fullName>
    </submittedName>
</protein>
<feature type="compositionally biased region" description="Polar residues" evidence="1">
    <location>
        <begin position="128"/>
        <end position="138"/>
    </location>
</feature>
<comment type="caution">
    <text evidence="4">The sequence shown here is derived from an EMBL/GenBank/DDBJ whole genome shotgun (WGS) entry which is preliminary data.</text>
</comment>